<dbReference type="GO" id="GO:0030170">
    <property type="term" value="F:pyridoxal phosphate binding"/>
    <property type="evidence" value="ECO:0007669"/>
    <property type="project" value="InterPro"/>
</dbReference>
<dbReference type="Proteomes" id="UP000030377">
    <property type="component" value="Unassembled WGS sequence"/>
</dbReference>
<dbReference type="NCBIfam" id="TIGR01326">
    <property type="entry name" value="OAH_OAS_sulfhy"/>
    <property type="match status" value="1"/>
</dbReference>
<dbReference type="InterPro" id="IPR015424">
    <property type="entry name" value="PyrdxlP-dep_Trfase"/>
</dbReference>
<dbReference type="EC" id="2.5.1.49" evidence="7"/>
<dbReference type="SUPFAM" id="SSF53383">
    <property type="entry name" value="PLP-dependent transferases"/>
    <property type="match status" value="1"/>
</dbReference>
<dbReference type="STRING" id="375.BKD09_RS01240"/>
<dbReference type="InterPro" id="IPR015421">
    <property type="entry name" value="PyrdxlP-dep_Trfase_major"/>
</dbReference>
<dbReference type="Gene3D" id="3.40.640.10">
    <property type="entry name" value="Type I PLP-dependent aspartate aminotransferase-like (Major domain)"/>
    <property type="match status" value="1"/>
</dbReference>
<comment type="caution">
    <text evidence="7">The sequence shown here is derived from an EMBL/GenBank/DDBJ whole genome shotgun (WGS) entry which is preliminary data.</text>
</comment>
<evidence type="ECO:0000256" key="4">
    <source>
        <dbReference type="ARBA" id="ARBA00022898"/>
    </source>
</evidence>
<protein>
    <submittedName>
        <fullName evidence="7">O-acetylhomoserine aminocarboxypropyltransferase</fullName>
        <ecNumber evidence="7">2.5.1.49</ecNumber>
    </submittedName>
</protein>
<dbReference type="InterPro" id="IPR054542">
    <property type="entry name" value="Cys_met_metab_PP"/>
</dbReference>
<dbReference type="GO" id="GO:0005737">
    <property type="term" value="C:cytoplasm"/>
    <property type="evidence" value="ECO:0007669"/>
    <property type="project" value="TreeGrafter"/>
</dbReference>
<evidence type="ECO:0000256" key="6">
    <source>
        <dbReference type="RuleBase" id="RU362118"/>
    </source>
</evidence>
<dbReference type="AlphaFoldDB" id="A0A0A3XLZ3"/>
<name>A0A0A3XLZ3_BRAJP</name>
<dbReference type="GO" id="GO:0071269">
    <property type="term" value="P:L-homocysteine biosynthetic process"/>
    <property type="evidence" value="ECO:0007669"/>
    <property type="project" value="TreeGrafter"/>
</dbReference>
<dbReference type="Gene3D" id="3.90.1150.10">
    <property type="entry name" value="Aspartate Aminotransferase, domain 1"/>
    <property type="match status" value="1"/>
</dbReference>
<keyword evidence="4 5" id="KW-0663">Pyridoxal phosphate</keyword>
<dbReference type="Pfam" id="PF01053">
    <property type="entry name" value="Cys_Met_Meta_PP"/>
    <property type="match status" value="1"/>
</dbReference>
<proteinExistence type="inferred from homology"/>
<evidence type="ECO:0000256" key="3">
    <source>
        <dbReference type="ARBA" id="ARBA00022679"/>
    </source>
</evidence>
<feature type="modified residue" description="N6-(pyridoxal phosphate)lysine" evidence="5">
    <location>
        <position position="204"/>
    </location>
</feature>
<dbReference type="InterPro" id="IPR000277">
    <property type="entry name" value="Cys/Met-Metab_PyrdxlP-dep_enz"/>
</dbReference>
<dbReference type="CDD" id="cd00614">
    <property type="entry name" value="CGS_like"/>
    <property type="match status" value="1"/>
</dbReference>
<dbReference type="PIRSF" id="PIRSF001434">
    <property type="entry name" value="CGS"/>
    <property type="match status" value="1"/>
</dbReference>
<dbReference type="FunFam" id="3.40.640.10:FF:000035">
    <property type="entry name" value="O-succinylhomoserine sulfhydrylase"/>
    <property type="match status" value="1"/>
</dbReference>
<comment type="similarity">
    <text evidence="2 6">Belongs to the trans-sulfuration enzymes family.</text>
</comment>
<evidence type="ECO:0000256" key="1">
    <source>
        <dbReference type="ARBA" id="ARBA00001933"/>
    </source>
</evidence>
<organism evidence="7 8">
    <name type="scientific">Bradyrhizobium japonicum</name>
    <dbReference type="NCBI Taxonomy" id="375"/>
    <lineage>
        <taxon>Bacteria</taxon>
        <taxon>Pseudomonadati</taxon>
        <taxon>Pseudomonadota</taxon>
        <taxon>Alphaproteobacteria</taxon>
        <taxon>Hyphomicrobiales</taxon>
        <taxon>Nitrobacteraceae</taxon>
        <taxon>Bradyrhizobium</taxon>
    </lineage>
</organism>
<accession>A0A0A3XLZ3</accession>
<dbReference type="PANTHER" id="PTHR43797">
    <property type="entry name" value="HOMOCYSTEINE/CYSTEINE SYNTHASE"/>
    <property type="match status" value="1"/>
</dbReference>
<dbReference type="GO" id="GO:0004124">
    <property type="term" value="F:cysteine synthase activity"/>
    <property type="evidence" value="ECO:0007669"/>
    <property type="project" value="TreeGrafter"/>
</dbReference>
<dbReference type="eggNOG" id="COG2873">
    <property type="taxonomic scope" value="Bacteria"/>
</dbReference>
<dbReference type="RefSeq" id="WP_041960026.1">
    <property type="nucleotide sequence ID" value="NZ_JRPN01000035.1"/>
</dbReference>
<evidence type="ECO:0000256" key="5">
    <source>
        <dbReference type="PIRSR" id="PIRSR001434-2"/>
    </source>
</evidence>
<dbReference type="PANTHER" id="PTHR43797:SF2">
    <property type="entry name" value="HOMOCYSTEINE_CYSTEINE SYNTHASE"/>
    <property type="match status" value="1"/>
</dbReference>
<sequence length="433" mass="46710">MRNETIAIHAGYEPEATTHAVAVPIYQTAAYAFDSADHGAALFNLEAEGFRYSRIANPTSAVLEKRIAQLEGGVGALAVATGQAALHFAFVNVADHGGNIVSVPQLYGTTHTLLSHILPRQGITGRFAESDKPDAIAKLIDENTRAVFAETIGNPAGNVCDIGALAKIAHAHGVPLIVDNTVATPILLKPFDYGADIAVHSLTKFLGGHGTTLGGAIVDSGNFPWARHADRFPAYNKPDASYHGLVYAERFGRTAYIERARSVYQRTMGSVLSPFNAFLLLQGIETVALRMERHVENARKVAEFLRKDSRVAWVNYTGFPDSPYYPLVQKYLDGNASSLFTFGIKGGMEAGKTFYDALKLITRLVNIGDAKSLACHPASTTHRQMSAEQQRVAGVLPETIRLSIGIEHSADIIEDIDQALEKACPSARLQAAE</sequence>
<comment type="cofactor">
    <cofactor evidence="1 6">
        <name>pyridoxal 5'-phosphate</name>
        <dbReference type="ChEBI" id="CHEBI:597326"/>
    </cofactor>
</comment>
<dbReference type="InterPro" id="IPR006235">
    <property type="entry name" value="OAc-hSer/O-AcSer_sulfhydrylase"/>
</dbReference>
<reference evidence="7 8" key="1">
    <citation type="submission" date="2014-09" db="EMBL/GenBank/DDBJ databases">
        <title>Draft genome of Bradyrhizobium japonicum Is-34.</title>
        <authorList>
            <person name="Tsurumaru H."/>
            <person name="Yamakawa T."/>
            <person name="Hashimoto S."/>
            <person name="Okizaki K."/>
            <person name="Kanesaki Y."/>
            <person name="Yoshikawa H."/>
            <person name="Yajima S."/>
        </authorList>
    </citation>
    <scope>NUCLEOTIDE SEQUENCE [LARGE SCALE GENOMIC DNA]</scope>
    <source>
        <strain evidence="7 8">Is-34</strain>
    </source>
</reference>
<dbReference type="GO" id="GO:0019346">
    <property type="term" value="P:transsulfuration"/>
    <property type="evidence" value="ECO:0007669"/>
    <property type="project" value="InterPro"/>
</dbReference>
<evidence type="ECO:0000313" key="8">
    <source>
        <dbReference type="Proteomes" id="UP000030377"/>
    </source>
</evidence>
<dbReference type="PROSITE" id="PS00868">
    <property type="entry name" value="CYS_MET_METAB_PP"/>
    <property type="match status" value="1"/>
</dbReference>
<gene>
    <name evidence="7" type="ORF">MA20_39530</name>
</gene>
<dbReference type="InterPro" id="IPR015422">
    <property type="entry name" value="PyrdxlP-dep_Trfase_small"/>
</dbReference>
<dbReference type="GO" id="GO:0006535">
    <property type="term" value="P:cysteine biosynthetic process from serine"/>
    <property type="evidence" value="ECO:0007669"/>
    <property type="project" value="TreeGrafter"/>
</dbReference>
<dbReference type="EMBL" id="JRPN01000035">
    <property type="protein sequence ID" value="KGT74191.1"/>
    <property type="molecule type" value="Genomic_DNA"/>
</dbReference>
<evidence type="ECO:0000313" key="7">
    <source>
        <dbReference type="EMBL" id="KGT74191.1"/>
    </source>
</evidence>
<dbReference type="GO" id="GO:0003961">
    <property type="term" value="F:O-acetylhomoserine aminocarboxypropyltransferase activity"/>
    <property type="evidence" value="ECO:0007669"/>
    <property type="project" value="UniProtKB-EC"/>
</dbReference>
<evidence type="ECO:0000256" key="2">
    <source>
        <dbReference type="ARBA" id="ARBA00009077"/>
    </source>
</evidence>
<keyword evidence="3 7" id="KW-0808">Transferase</keyword>